<dbReference type="InterPro" id="IPR000620">
    <property type="entry name" value="EamA_dom"/>
</dbReference>
<feature type="transmembrane region" description="Helical" evidence="8">
    <location>
        <begin position="38"/>
        <end position="56"/>
    </location>
</feature>
<sequence length="308" mass="34528">MNHVEIKGVFCTALAYLLWGLFPLYWKMLGQIAALDILAHRIVWSCVFMCGVLLFLKQWQVGMKAFKSLLVNKKALVSLLFSTILISINWFVYIWAVGHGHILEASLGYYINPLVSIVLGIVFLKERLSRMQGGAVLIAAVGVLISAFQYGSVPYIAFILAFSFGLYGLVKKRTTLTSAIGLTLETIMITPVALIFLLFYSHSWYSAASSDPKIWLLLFLAGVLTAIPLLLFSEGAKKLPLYQIGILQYIAPTITLCLGVFVYHEPFNSGKAFTFSCIWAALLLFTFSQFNWNKRVKLLLKRKNAHHS</sequence>
<keyword evidence="11" id="KW-1185">Reference proteome</keyword>
<evidence type="ECO:0000313" key="10">
    <source>
        <dbReference type="EMBL" id="MDA7027787.1"/>
    </source>
</evidence>
<dbReference type="Pfam" id="PF00892">
    <property type="entry name" value="EamA"/>
    <property type="match status" value="2"/>
</dbReference>
<keyword evidence="5 8" id="KW-0812">Transmembrane</keyword>
<evidence type="ECO:0000313" key="11">
    <source>
        <dbReference type="Proteomes" id="UP001211894"/>
    </source>
</evidence>
<dbReference type="EMBL" id="JAQKAB010000010">
    <property type="protein sequence ID" value="MDA7027787.1"/>
    <property type="molecule type" value="Genomic_DNA"/>
</dbReference>
<dbReference type="Proteomes" id="UP001211894">
    <property type="component" value="Unassembled WGS sequence"/>
</dbReference>
<feature type="transmembrane region" description="Helical" evidence="8">
    <location>
        <begin position="244"/>
        <end position="264"/>
    </location>
</feature>
<keyword evidence="4" id="KW-1003">Cell membrane</keyword>
<evidence type="ECO:0000256" key="7">
    <source>
        <dbReference type="ARBA" id="ARBA00023136"/>
    </source>
</evidence>
<dbReference type="NCBIfam" id="TIGR00688">
    <property type="entry name" value="rarD"/>
    <property type="match status" value="1"/>
</dbReference>
<feature type="transmembrane region" description="Helical" evidence="8">
    <location>
        <begin position="182"/>
        <end position="202"/>
    </location>
</feature>
<feature type="domain" description="EamA" evidence="9">
    <location>
        <begin position="156"/>
        <end position="286"/>
    </location>
</feature>
<feature type="transmembrane region" description="Helical" evidence="8">
    <location>
        <begin position="7"/>
        <end position="26"/>
    </location>
</feature>
<organism evidence="10 11">
    <name type="scientific">Bacillus changyiensis</name>
    <dbReference type="NCBI Taxonomy" id="3004103"/>
    <lineage>
        <taxon>Bacteria</taxon>
        <taxon>Bacillati</taxon>
        <taxon>Bacillota</taxon>
        <taxon>Bacilli</taxon>
        <taxon>Bacillales</taxon>
        <taxon>Bacillaceae</taxon>
        <taxon>Bacillus</taxon>
    </lineage>
</organism>
<dbReference type="SUPFAM" id="SSF103481">
    <property type="entry name" value="Multidrug resistance efflux transporter EmrE"/>
    <property type="match status" value="2"/>
</dbReference>
<dbReference type="RefSeq" id="WP_271341609.1">
    <property type="nucleotide sequence ID" value="NZ_JAQKAB010000010.1"/>
</dbReference>
<name>A0ABT4X8W5_9BACI</name>
<keyword evidence="6 8" id="KW-1133">Transmembrane helix</keyword>
<feature type="transmembrane region" description="Helical" evidence="8">
    <location>
        <begin position="107"/>
        <end position="124"/>
    </location>
</feature>
<reference evidence="10 11" key="1">
    <citation type="submission" date="2023-01" db="EMBL/GenBank/DDBJ databases">
        <title>Bacillus changyiensis sp. nov., isolated from a coastal deposit.</title>
        <authorList>
            <person name="Xiao G."/>
            <person name="Lai Q."/>
            <person name="Hu Z."/>
            <person name="Shao Z."/>
        </authorList>
    </citation>
    <scope>NUCLEOTIDE SEQUENCE [LARGE SCALE GENOMIC DNA]</scope>
    <source>
        <strain evidence="10 11">CLL-7-23</strain>
    </source>
</reference>
<protein>
    <submittedName>
        <fullName evidence="10">EamA family transporter RarD</fullName>
    </submittedName>
</protein>
<feature type="domain" description="EamA" evidence="9">
    <location>
        <begin position="7"/>
        <end position="146"/>
    </location>
</feature>
<evidence type="ECO:0000256" key="3">
    <source>
        <dbReference type="ARBA" id="ARBA00022448"/>
    </source>
</evidence>
<feature type="transmembrane region" description="Helical" evidence="8">
    <location>
        <begin position="154"/>
        <end position="170"/>
    </location>
</feature>
<comment type="caution">
    <text evidence="10">The sequence shown here is derived from an EMBL/GenBank/DDBJ whole genome shotgun (WGS) entry which is preliminary data.</text>
</comment>
<dbReference type="PANTHER" id="PTHR22911:SF137">
    <property type="entry name" value="SOLUTE CARRIER FAMILY 35 MEMBER G2-RELATED"/>
    <property type="match status" value="1"/>
</dbReference>
<dbReference type="InterPro" id="IPR004626">
    <property type="entry name" value="RarD"/>
</dbReference>
<comment type="similarity">
    <text evidence="2">Belongs to the EamA transporter family.</text>
</comment>
<dbReference type="PANTHER" id="PTHR22911">
    <property type="entry name" value="ACYL-MALONYL CONDENSING ENZYME-RELATED"/>
    <property type="match status" value="1"/>
</dbReference>
<comment type="subcellular location">
    <subcellularLocation>
        <location evidence="1">Cell membrane</location>
        <topology evidence="1">Multi-pass membrane protein</topology>
    </subcellularLocation>
</comment>
<evidence type="ECO:0000256" key="5">
    <source>
        <dbReference type="ARBA" id="ARBA00022692"/>
    </source>
</evidence>
<keyword evidence="7 8" id="KW-0472">Membrane</keyword>
<feature type="transmembrane region" description="Helical" evidence="8">
    <location>
        <begin position="270"/>
        <end position="292"/>
    </location>
</feature>
<evidence type="ECO:0000256" key="4">
    <source>
        <dbReference type="ARBA" id="ARBA00022475"/>
    </source>
</evidence>
<evidence type="ECO:0000256" key="2">
    <source>
        <dbReference type="ARBA" id="ARBA00007362"/>
    </source>
</evidence>
<keyword evidence="3" id="KW-0813">Transport</keyword>
<proteinExistence type="inferred from homology"/>
<gene>
    <name evidence="10" type="primary">rarD</name>
    <name evidence="10" type="ORF">PJ311_14495</name>
</gene>
<accession>A0ABT4X8W5</accession>
<dbReference type="InterPro" id="IPR037185">
    <property type="entry name" value="EmrE-like"/>
</dbReference>
<evidence type="ECO:0000256" key="1">
    <source>
        <dbReference type="ARBA" id="ARBA00004651"/>
    </source>
</evidence>
<feature type="transmembrane region" description="Helical" evidence="8">
    <location>
        <begin position="214"/>
        <end position="232"/>
    </location>
</feature>
<evidence type="ECO:0000256" key="8">
    <source>
        <dbReference type="SAM" id="Phobius"/>
    </source>
</evidence>
<evidence type="ECO:0000259" key="9">
    <source>
        <dbReference type="Pfam" id="PF00892"/>
    </source>
</evidence>
<evidence type="ECO:0000256" key="6">
    <source>
        <dbReference type="ARBA" id="ARBA00022989"/>
    </source>
</evidence>
<feature type="transmembrane region" description="Helical" evidence="8">
    <location>
        <begin position="131"/>
        <end position="148"/>
    </location>
</feature>
<feature type="transmembrane region" description="Helical" evidence="8">
    <location>
        <begin position="76"/>
        <end position="95"/>
    </location>
</feature>